<feature type="signal peptide" evidence="1">
    <location>
        <begin position="1"/>
        <end position="24"/>
    </location>
</feature>
<evidence type="ECO:0000256" key="1">
    <source>
        <dbReference type="SAM" id="SignalP"/>
    </source>
</evidence>
<dbReference type="InParanoid" id="A0A2T3AI94"/>
<evidence type="ECO:0008006" key="4">
    <source>
        <dbReference type="Google" id="ProtNLM"/>
    </source>
</evidence>
<keyword evidence="3" id="KW-1185">Reference proteome</keyword>
<keyword evidence="1" id="KW-0732">Signal</keyword>
<dbReference type="PANTHER" id="PTHR48174">
    <property type="entry name" value="DUF946 FAMILY PROTEIN"/>
    <property type="match status" value="1"/>
</dbReference>
<dbReference type="EMBL" id="KZ678386">
    <property type="protein sequence ID" value="PSR99156.1"/>
    <property type="molecule type" value="Genomic_DNA"/>
</dbReference>
<dbReference type="STRING" id="2025994.A0A2T3AI94"/>
<proteinExistence type="predicted"/>
<dbReference type="AlphaFoldDB" id="A0A2T3AI94"/>
<feature type="chain" id="PRO_5015455846" description="Vacuolar protein sorting-associated protein 62" evidence="1">
    <location>
        <begin position="25"/>
        <end position="355"/>
    </location>
</feature>
<dbReference type="InterPro" id="IPR009291">
    <property type="entry name" value="Vps62"/>
</dbReference>
<accession>A0A2T3AI94</accession>
<dbReference type="PANTHER" id="PTHR48174:SF5">
    <property type="entry name" value="VACUOLAR PROTEIN SORTING-ASSOCIATED PROTEIN 62"/>
    <property type="match status" value="1"/>
</dbReference>
<evidence type="ECO:0000313" key="3">
    <source>
        <dbReference type="Proteomes" id="UP000241462"/>
    </source>
</evidence>
<dbReference type="Proteomes" id="UP000241462">
    <property type="component" value="Unassembled WGS sequence"/>
</dbReference>
<dbReference type="OrthoDB" id="188042at2759"/>
<name>A0A2T3AI94_9PEZI</name>
<protein>
    <recommendedName>
        <fullName evidence="4">Vacuolar protein sorting-associated protein 62</fullName>
    </recommendedName>
</protein>
<reference evidence="2 3" key="1">
    <citation type="journal article" date="2018" name="Mycol. Prog.">
        <title>Coniella lustricola, a new species from submerged detritus.</title>
        <authorList>
            <person name="Raudabaugh D.B."/>
            <person name="Iturriaga T."/>
            <person name="Carver A."/>
            <person name="Mondo S."/>
            <person name="Pangilinan J."/>
            <person name="Lipzen A."/>
            <person name="He G."/>
            <person name="Amirebrahimi M."/>
            <person name="Grigoriev I.V."/>
            <person name="Miller A.N."/>
        </authorList>
    </citation>
    <scope>NUCLEOTIDE SEQUENCE [LARGE SCALE GENOMIC DNA]</scope>
    <source>
        <strain evidence="2 3">B22-T-1</strain>
    </source>
</reference>
<gene>
    <name evidence="2" type="ORF">BD289DRAFT_58182</name>
</gene>
<sequence length="355" mass="38163">MVGIASSPTRLGLAAFLLVGLATAAPSSKRAAAAAAAAAAVPLPDYAITYAPWSYLYSSEGTFPSDITVHLNHTIPEVNYAAIGAAGSVTVDTLDTYASDVYLTSADDISDEPAWLLSDYGMPDVGGSGYSAAPGLIIAAEKNESVVDVFYFYFYSYNWGRPVIGLEFDLHVGDWEHSMTRFVDGVPYAIYLSEHSAGSAYYWDVMDFSTQDANRPITYVANGSHANYATAGTQEYTIALGIVTDVTDAGYAWDITQNYRGYWYNTSTATFSLATGNSTGATEEASPSWLAWTGYWGDEQYADGVEGQYCLFGECLYTSGPTGPVTKNLGRETVCQTDDGCVIFDDLDDLTKQSK</sequence>
<dbReference type="Pfam" id="PF06101">
    <property type="entry name" value="Vps62"/>
    <property type="match status" value="1"/>
</dbReference>
<evidence type="ECO:0000313" key="2">
    <source>
        <dbReference type="EMBL" id="PSR99156.1"/>
    </source>
</evidence>
<organism evidence="2 3">
    <name type="scientific">Coniella lustricola</name>
    <dbReference type="NCBI Taxonomy" id="2025994"/>
    <lineage>
        <taxon>Eukaryota</taxon>
        <taxon>Fungi</taxon>
        <taxon>Dikarya</taxon>
        <taxon>Ascomycota</taxon>
        <taxon>Pezizomycotina</taxon>
        <taxon>Sordariomycetes</taxon>
        <taxon>Sordariomycetidae</taxon>
        <taxon>Diaporthales</taxon>
        <taxon>Schizoparmaceae</taxon>
        <taxon>Coniella</taxon>
    </lineage>
</organism>